<evidence type="ECO:0000256" key="1">
    <source>
        <dbReference type="SAM" id="MobiDB-lite"/>
    </source>
</evidence>
<dbReference type="EMBL" id="BAABRO010000001">
    <property type="protein sequence ID" value="GAA5504625.1"/>
    <property type="molecule type" value="Genomic_DNA"/>
</dbReference>
<comment type="caution">
    <text evidence="2">The sequence shown here is derived from an EMBL/GenBank/DDBJ whole genome shotgun (WGS) entry which is preliminary data.</text>
</comment>
<organism evidence="2 3">
    <name type="scientific">Novipirellula caenicola</name>
    <dbReference type="NCBI Taxonomy" id="1536901"/>
    <lineage>
        <taxon>Bacteria</taxon>
        <taxon>Pseudomonadati</taxon>
        <taxon>Planctomycetota</taxon>
        <taxon>Planctomycetia</taxon>
        <taxon>Pirellulales</taxon>
        <taxon>Pirellulaceae</taxon>
        <taxon>Novipirellula</taxon>
    </lineage>
</organism>
<evidence type="ECO:0000313" key="3">
    <source>
        <dbReference type="Proteomes" id="UP001416858"/>
    </source>
</evidence>
<accession>A0ABP9VJ71</accession>
<proteinExistence type="predicted"/>
<protein>
    <submittedName>
        <fullName evidence="2">Uncharacterized protein</fullName>
    </submittedName>
</protein>
<reference evidence="2 3" key="1">
    <citation type="submission" date="2024-02" db="EMBL/GenBank/DDBJ databases">
        <title>Rhodopirellula caenicola NBRC 110016.</title>
        <authorList>
            <person name="Ichikawa N."/>
            <person name="Katano-Makiyama Y."/>
            <person name="Hidaka K."/>
        </authorList>
    </citation>
    <scope>NUCLEOTIDE SEQUENCE [LARGE SCALE GENOMIC DNA]</scope>
    <source>
        <strain evidence="2 3">NBRC 110016</strain>
    </source>
</reference>
<name>A0ABP9VJ71_9BACT</name>
<sequence>MTCNGMRRLQMDNQTAVPGHGGRSPTDYISPGLTHKN</sequence>
<feature type="region of interest" description="Disordered" evidence="1">
    <location>
        <begin position="1"/>
        <end position="37"/>
    </location>
</feature>
<gene>
    <name evidence="2" type="ORF">Rcae01_00064</name>
</gene>
<dbReference type="Proteomes" id="UP001416858">
    <property type="component" value="Unassembled WGS sequence"/>
</dbReference>
<keyword evidence="3" id="KW-1185">Reference proteome</keyword>
<evidence type="ECO:0000313" key="2">
    <source>
        <dbReference type="EMBL" id="GAA5504625.1"/>
    </source>
</evidence>